<dbReference type="RefSeq" id="WP_253063040.1">
    <property type="nucleotide sequence ID" value="NZ_JAMXWM010000017.1"/>
</dbReference>
<name>A0ABW5S981_9BACL</name>
<keyword evidence="4" id="KW-1185">Reference proteome</keyword>
<dbReference type="SUPFAM" id="SSF46955">
    <property type="entry name" value="Putative DNA-binding domain"/>
    <property type="match status" value="1"/>
</dbReference>
<accession>A0ABW5S981</accession>
<evidence type="ECO:0000313" key="4">
    <source>
        <dbReference type="Proteomes" id="UP001597399"/>
    </source>
</evidence>
<organism evidence="3 4">
    <name type="scientific">Sporolactobacillus shoreicorticis</name>
    <dbReference type="NCBI Taxonomy" id="1923877"/>
    <lineage>
        <taxon>Bacteria</taxon>
        <taxon>Bacillati</taxon>
        <taxon>Bacillota</taxon>
        <taxon>Bacilli</taxon>
        <taxon>Bacillales</taxon>
        <taxon>Sporolactobacillaceae</taxon>
        <taxon>Sporolactobacillus</taxon>
    </lineage>
</organism>
<reference evidence="4" key="1">
    <citation type="journal article" date="2019" name="Int. J. Syst. Evol. Microbiol.">
        <title>The Global Catalogue of Microorganisms (GCM) 10K type strain sequencing project: providing services to taxonomists for standard genome sequencing and annotation.</title>
        <authorList>
            <consortium name="The Broad Institute Genomics Platform"/>
            <consortium name="The Broad Institute Genome Sequencing Center for Infectious Disease"/>
            <person name="Wu L."/>
            <person name="Ma J."/>
        </authorList>
    </citation>
    <scope>NUCLEOTIDE SEQUENCE [LARGE SCALE GENOMIC DNA]</scope>
    <source>
        <strain evidence="4">TISTR 2466</strain>
    </source>
</reference>
<dbReference type="PROSITE" id="PS00552">
    <property type="entry name" value="HTH_MERR_1"/>
    <property type="match status" value="1"/>
</dbReference>
<comment type="caution">
    <text evidence="3">The sequence shown here is derived from an EMBL/GenBank/DDBJ whole genome shotgun (WGS) entry which is preliminary data.</text>
</comment>
<dbReference type="PANTHER" id="PTHR30204">
    <property type="entry name" value="REDOX-CYCLING DRUG-SENSING TRANSCRIPTIONAL ACTIVATOR SOXR"/>
    <property type="match status" value="1"/>
</dbReference>
<dbReference type="SMART" id="SM00871">
    <property type="entry name" value="AraC_E_bind"/>
    <property type="match status" value="1"/>
</dbReference>
<dbReference type="InterPro" id="IPR047057">
    <property type="entry name" value="MerR_fam"/>
</dbReference>
<keyword evidence="1" id="KW-0238">DNA-binding</keyword>
<gene>
    <name evidence="3" type="ORF">ACFSUE_18950</name>
</gene>
<dbReference type="InterPro" id="IPR029442">
    <property type="entry name" value="GyrI-like"/>
</dbReference>
<dbReference type="CDD" id="cd01107">
    <property type="entry name" value="HTH_BmrR"/>
    <property type="match status" value="1"/>
</dbReference>
<protein>
    <submittedName>
        <fullName evidence="3">MerR family transcriptional regulator</fullName>
    </submittedName>
</protein>
<dbReference type="PANTHER" id="PTHR30204:SF97">
    <property type="entry name" value="MERR FAMILY REGULATORY PROTEIN"/>
    <property type="match status" value="1"/>
</dbReference>
<dbReference type="Gene3D" id="1.10.1660.10">
    <property type="match status" value="1"/>
</dbReference>
<feature type="domain" description="HTH merR-type" evidence="2">
    <location>
        <begin position="1"/>
        <end position="74"/>
    </location>
</feature>
<evidence type="ECO:0000259" key="2">
    <source>
        <dbReference type="PROSITE" id="PS50937"/>
    </source>
</evidence>
<dbReference type="Proteomes" id="UP001597399">
    <property type="component" value="Unassembled WGS sequence"/>
</dbReference>
<evidence type="ECO:0000256" key="1">
    <source>
        <dbReference type="ARBA" id="ARBA00023125"/>
    </source>
</evidence>
<proteinExistence type="predicted"/>
<dbReference type="SMART" id="SM00422">
    <property type="entry name" value="HTH_MERR"/>
    <property type="match status" value="1"/>
</dbReference>
<dbReference type="InterPro" id="IPR010499">
    <property type="entry name" value="AraC_E-bd"/>
</dbReference>
<dbReference type="EMBL" id="JBHUMQ010000050">
    <property type="protein sequence ID" value="MFD2695684.1"/>
    <property type="molecule type" value="Genomic_DNA"/>
</dbReference>
<evidence type="ECO:0000313" key="3">
    <source>
        <dbReference type="EMBL" id="MFD2695684.1"/>
    </source>
</evidence>
<dbReference type="Gene3D" id="3.20.80.10">
    <property type="entry name" value="Regulatory factor, effector binding domain"/>
    <property type="match status" value="1"/>
</dbReference>
<dbReference type="Pfam" id="PF13411">
    <property type="entry name" value="MerR_1"/>
    <property type="match status" value="1"/>
</dbReference>
<dbReference type="PROSITE" id="PS50937">
    <property type="entry name" value="HTH_MERR_2"/>
    <property type="match status" value="1"/>
</dbReference>
<dbReference type="InterPro" id="IPR011256">
    <property type="entry name" value="Reg_factor_effector_dom_sf"/>
</dbReference>
<dbReference type="Pfam" id="PF06445">
    <property type="entry name" value="GyrI-like"/>
    <property type="match status" value="1"/>
</dbReference>
<dbReference type="InterPro" id="IPR009061">
    <property type="entry name" value="DNA-bd_dom_put_sf"/>
</dbReference>
<dbReference type="SUPFAM" id="SSF55136">
    <property type="entry name" value="Probable bacterial effector-binding domain"/>
    <property type="match status" value="1"/>
</dbReference>
<sequence>MSSILRIGEFSKLTQISIRMLRYYDETGLLKPAIVDPCTGYRKYSIEQISVLQKIVMLRNFGYSVSEIEVVINNWNEDFLSVNLKSKRLEVLDTISQEEERLAKIDSAIASIERDEMSNQYKFTIKQVPRYSVISLRRIILNHFCEGILWKEMFAFINRNKVALITNRTNFAIYYDEDFKDENIDVEICAVVNGIGKNTGNFTFRQTEEVNLMACTMVYGSFKNIAKAYLSFAIWLMEHPRYNMQYPSRQICHRGPWNEEIEDNYLTEIQIPLGKKT</sequence>
<dbReference type="InterPro" id="IPR000551">
    <property type="entry name" value="MerR-type_HTH_dom"/>
</dbReference>